<dbReference type="GO" id="GO:0035556">
    <property type="term" value="P:intracellular signal transduction"/>
    <property type="evidence" value="ECO:0007669"/>
    <property type="project" value="TreeGrafter"/>
</dbReference>
<feature type="compositionally biased region" description="Polar residues" evidence="16">
    <location>
        <begin position="93"/>
        <end position="102"/>
    </location>
</feature>
<keyword evidence="8 15" id="KW-0547">Nucleotide-binding</keyword>
<dbReference type="GO" id="GO:0004674">
    <property type="term" value="F:protein serine/threonine kinase activity"/>
    <property type="evidence" value="ECO:0007669"/>
    <property type="project" value="UniProtKB-KW"/>
</dbReference>
<keyword evidence="7" id="KW-0479">Metal-binding</keyword>
<dbReference type="Pfam" id="PF00069">
    <property type="entry name" value="Pkinase"/>
    <property type="match status" value="1"/>
</dbReference>
<dbReference type="Proteomes" id="UP000887574">
    <property type="component" value="Unplaced"/>
</dbReference>
<accession>A0A915DHA7</accession>
<feature type="binding site" evidence="15">
    <location>
        <position position="175"/>
    </location>
    <ligand>
        <name>ATP</name>
        <dbReference type="ChEBI" id="CHEBI:30616"/>
    </ligand>
</feature>
<evidence type="ECO:0000256" key="6">
    <source>
        <dbReference type="ARBA" id="ARBA00022679"/>
    </source>
</evidence>
<dbReference type="InterPro" id="IPR008271">
    <property type="entry name" value="Ser/Thr_kinase_AS"/>
</dbReference>
<comment type="cofactor">
    <cofactor evidence="1">
        <name>Mn(2+)</name>
        <dbReference type="ChEBI" id="CHEBI:29035"/>
    </cofactor>
</comment>
<evidence type="ECO:0000256" key="10">
    <source>
        <dbReference type="ARBA" id="ARBA00022840"/>
    </source>
</evidence>
<evidence type="ECO:0000256" key="3">
    <source>
        <dbReference type="ARBA" id="ARBA00009985"/>
    </source>
</evidence>
<dbReference type="WBParaSite" id="jg19248">
    <property type="protein sequence ID" value="jg19248"/>
    <property type="gene ID" value="jg19248"/>
</dbReference>
<dbReference type="AlphaFoldDB" id="A0A915DHA7"/>
<keyword evidence="18" id="KW-1185">Reference proteome</keyword>
<evidence type="ECO:0000259" key="17">
    <source>
        <dbReference type="PROSITE" id="PS50011"/>
    </source>
</evidence>
<evidence type="ECO:0000256" key="9">
    <source>
        <dbReference type="ARBA" id="ARBA00022777"/>
    </source>
</evidence>
<keyword evidence="9" id="KW-0418">Kinase</keyword>
<evidence type="ECO:0000256" key="15">
    <source>
        <dbReference type="PROSITE-ProRule" id="PRU10141"/>
    </source>
</evidence>
<evidence type="ECO:0000256" key="8">
    <source>
        <dbReference type="ARBA" id="ARBA00022741"/>
    </source>
</evidence>
<evidence type="ECO:0000256" key="11">
    <source>
        <dbReference type="ARBA" id="ARBA00022842"/>
    </source>
</evidence>
<dbReference type="PROSITE" id="PS00107">
    <property type="entry name" value="PROTEIN_KINASE_ATP"/>
    <property type="match status" value="1"/>
</dbReference>
<dbReference type="InterPro" id="IPR011009">
    <property type="entry name" value="Kinase-like_dom_sf"/>
</dbReference>
<feature type="region of interest" description="Disordered" evidence="16">
    <location>
        <begin position="82"/>
        <end position="102"/>
    </location>
</feature>
<feature type="region of interest" description="Disordered" evidence="16">
    <location>
        <begin position="1"/>
        <end position="41"/>
    </location>
</feature>
<dbReference type="PROSITE" id="PS00108">
    <property type="entry name" value="PROTEIN_KINASE_ST"/>
    <property type="match status" value="1"/>
</dbReference>
<keyword evidence="11" id="KW-0460">Magnesium</keyword>
<evidence type="ECO:0000313" key="18">
    <source>
        <dbReference type="Proteomes" id="UP000887574"/>
    </source>
</evidence>
<evidence type="ECO:0000313" key="19">
    <source>
        <dbReference type="WBParaSite" id="jg19248"/>
    </source>
</evidence>
<evidence type="ECO:0000256" key="16">
    <source>
        <dbReference type="SAM" id="MobiDB-lite"/>
    </source>
</evidence>
<dbReference type="PROSITE" id="PS50011">
    <property type="entry name" value="PROTEIN_KINASE_DOM"/>
    <property type="match status" value="1"/>
</dbReference>
<dbReference type="GO" id="GO:0005524">
    <property type="term" value="F:ATP binding"/>
    <property type="evidence" value="ECO:0007669"/>
    <property type="project" value="UniProtKB-UniRule"/>
</dbReference>
<evidence type="ECO:0000256" key="2">
    <source>
        <dbReference type="ARBA" id="ARBA00001946"/>
    </source>
</evidence>
<feature type="domain" description="Protein kinase" evidence="17">
    <location>
        <begin position="146"/>
        <end position="399"/>
    </location>
</feature>
<dbReference type="FunFam" id="3.30.200.20:FF:000235">
    <property type="entry name" value="serine/threonine-protein kinase STK11"/>
    <property type="match status" value="1"/>
</dbReference>
<name>A0A915DHA7_9BILA</name>
<evidence type="ECO:0000256" key="4">
    <source>
        <dbReference type="ARBA" id="ARBA00012513"/>
    </source>
</evidence>
<organism evidence="18 19">
    <name type="scientific">Ditylenchus dipsaci</name>
    <dbReference type="NCBI Taxonomy" id="166011"/>
    <lineage>
        <taxon>Eukaryota</taxon>
        <taxon>Metazoa</taxon>
        <taxon>Ecdysozoa</taxon>
        <taxon>Nematoda</taxon>
        <taxon>Chromadorea</taxon>
        <taxon>Rhabditida</taxon>
        <taxon>Tylenchina</taxon>
        <taxon>Tylenchomorpha</taxon>
        <taxon>Sphaerularioidea</taxon>
        <taxon>Anguinidae</taxon>
        <taxon>Anguininae</taxon>
        <taxon>Ditylenchus</taxon>
    </lineage>
</organism>
<comment type="similarity">
    <text evidence="3">Belongs to the protein kinase superfamily. CAMK Ser/Thr protein kinase family. LKB1 subfamily.</text>
</comment>
<proteinExistence type="inferred from homology"/>
<dbReference type="SMART" id="SM00220">
    <property type="entry name" value="S_TKc"/>
    <property type="match status" value="1"/>
</dbReference>
<evidence type="ECO:0000256" key="5">
    <source>
        <dbReference type="ARBA" id="ARBA00022527"/>
    </source>
</evidence>
<evidence type="ECO:0000256" key="12">
    <source>
        <dbReference type="ARBA" id="ARBA00023211"/>
    </source>
</evidence>
<dbReference type="SUPFAM" id="SSF56112">
    <property type="entry name" value="Protein kinase-like (PK-like)"/>
    <property type="match status" value="1"/>
</dbReference>
<keyword evidence="10 15" id="KW-0067">ATP-binding</keyword>
<dbReference type="GO" id="GO:0046872">
    <property type="term" value="F:metal ion binding"/>
    <property type="evidence" value="ECO:0007669"/>
    <property type="project" value="UniProtKB-KW"/>
</dbReference>
<dbReference type="GO" id="GO:0005737">
    <property type="term" value="C:cytoplasm"/>
    <property type="evidence" value="ECO:0007669"/>
    <property type="project" value="TreeGrafter"/>
</dbReference>
<keyword evidence="5" id="KW-0723">Serine/threonine-protein kinase</keyword>
<dbReference type="Gene3D" id="3.30.200.20">
    <property type="entry name" value="Phosphorylase Kinase, domain 1"/>
    <property type="match status" value="1"/>
</dbReference>
<evidence type="ECO:0000256" key="14">
    <source>
        <dbReference type="ARBA" id="ARBA00048679"/>
    </source>
</evidence>
<protein>
    <recommendedName>
        <fullName evidence="4">non-specific serine/threonine protein kinase</fullName>
        <ecNumber evidence="4">2.7.11.1</ecNumber>
    </recommendedName>
</protein>
<sequence>MEISPGMTSAEEDDPARKHGGFKTHNLSLTIGSGEDEDEEEEEECFDMRSRMQSFALDDGFAMPPTIFVDDSDVMLLPTTSSSLLQEGPSPNAAASISAGESSNADMENFVKDFFTSDVKLFQPPDEGNFVEEIFTEKQPKFIGDYLFGNVIGEGSYSKVKEVLHTRLLVRRAVKIIKDKRLRKIPGGEQNVQREIEVLKRVRHINVVELFEVFRVEEKQKLYIVMEFCVCSLQQMLDNCVQKKLPEFQAHLYFAQMIDGLDYLHSQGIIHKDIKPGNLLLSLDGKIKICDMGVAEVLHDGDPSADVKDDWCTIAQGTPKFQPPEVVSGTYKRFRGRLWEYPFEGDVIMKLFENITTQPLSKPVSVEISASLMDLLEGLLQKNPDNRWSSARIRQSEWFLEEHPIPLVDEFDKEDWPLLQEFRFLQEQWARHQEEGSNYSSLSRESETDVQRKVSRLHARSLLDVISLKSTWRRVSGRIVHVPEMRNIAAHCPLGVFHSLEQLYDDGEEDGGEGSPQDTKIVFKYEPEELLKRVGRESSKQEADFLQLNSVQMIEDHKSAIAVEDGQMMDGNRPHLLLPLMCNHLQKCIGKPALEVDISS</sequence>
<comment type="catalytic activity">
    <reaction evidence="14">
        <text>L-seryl-[protein] + ATP = O-phospho-L-seryl-[protein] + ADP + H(+)</text>
        <dbReference type="Rhea" id="RHEA:17989"/>
        <dbReference type="Rhea" id="RHEA-COMP:9863"/>
        <dbReference type="Rhea" id="RHEA-COMP:11604"/>
        <dbReference type="ChEBI" id="CHEBI:15378"/>
        <dbReference type="ChEBI" id="CHEBI:29999"/>
        <dbReference type="ChEBI" id="CHEBI:30616"/>
        <dbReference type="ChEBI" id="CHEBI:83421"/>
        <dbReference type="ChEBI" id="CHEBI:456216"/>
        <dbReference type="EC" id="2.7.11.1"/>
    </reaction>
</comment>
<evidence type="ECO:0000256" key="7">
    <source>
        <dbReference type="ARBA" id="ARBA00022723"/>
    </source>
</evidence>
<keyword evidence="6" id="KW-0808">Transferase</keyword>
<comment type="cofactor">
    <cofactor evidence="2">
        <name>Mg(2+)</name>
        <dbReference type="ChEBI" id="CHEBI:18420"/>
    </cofactor>
</comment>
<dbReference type="Gene3D" id="1.10.510.10">
    <property type="entry name" value="Transferase(Phosphotransferase) domain 1"/>
    <property type="match status" value="2"/>
</dbReference>
<dbReference type="InterPro" id="IPR000719">
    <property type="entry name" value="Prot_kinase_dom"/>
</dbReference>
<evidence type="ECO:0000256" key="13">
    <source>
        <dbReference type="ARBA" id="ARBA00047899"/>
    </source>
</evidence>
<dbReference type="EC" id="2.7.11.1" evidence="4"/>
<evidence type="ECO:0000256" key="1">
    <source>
        <dbReference type="ARBA" id="ARBA00001936"/>
    </source>
</evidence>
<dbReference type="PANTHER" id="PTHR24346:SF94">
    <property type="entry name" value="NON-SPECIFIC SERINE_THREONINE PROTEIN KINASE"/>
    <property type="match status" value="1"/>
</dbReference>
<keyword evidence="12" id="KW-0464">Manganese</keyword>
<dbReference type="InterPro" id="IPR017441">
    <property type="entry name" value="Protein_kinase_ATP_BS"/>
</dbReference>
<dbReference type="PANTHER" id="PTHR24346">
    <property type="entry name" value="MAP/MICROTUBULE AFFINITY-REGULATING KINASE"/>
    <property type="match status" value="1"/>
</dbReference>
<comment type="catalytic activity">
    <reaction evidence="13">
        <text>L-threonyl-[protein] + ATP = O-phospho-L-threonyl-[protein] + ADP + H(+)</text>
        <dbReference type="Rhea" id="RHEA:46608"/>
        <dbReference type="Rhea" id="RHEA-COMP:11060"/>
        <dbReference type="Rhea" id="RHEA-COMP:11605"/>
        <dbReference type="ChEBI" id="CHEBI:15378"/>
        <dbReference type="ChEBI" id="CHEBI:30013"/>
        <dbReference type="ChEBI" id="CHEBI:30616"/>
        <dbReference type="ChEBI" id="CHEBI:61977"/>
        <dbReference type="ChEBI" id="CHEBI:456216"/>
        <dbReference type="EC" id="2.7.11.1"/>
    </reaction>
</comment>
<reference evidence="19" key="1">
    <citation type="submission" date="2022-11" db="UniProtKB">
        <authorList>
            <consortium name="WormBaseParasite"/>
        </authorList>
    </citation>
    <scope>IDENTIFICATION</scope>
</reference>